<keyword evidence="1" id="KW-1133">Transmembrane helix</keyword>
<proteinExistence type="predicted"/>
<sequence length="107" mass="11303">METLWIIAAVIGAVCYAGGVIAYARSNPGTVIPWSTQPDGEKPWMAVMRGIGIVLVLLGVVMWAITRSATWEGPGLGWLAGLLIIAFLLPAAIVIMVVNSRISRGGK</sequence>
<accession>A0ABU5N7V5</accession>
<feature type="transmembrane region" description="Helical" evidence="1">
    <location>
        <begin position="46"/>
        <end position="65"/>
    </location>
</feature>
<evidence type="ECO:0000313" key="2">
    <source>
        <dbReference type="EMBL" id="MDZ8162042.1"/>
    </source>
</evidence>
<dbReference type="RefSeq" id="WP_194424538.1">
    <property type="nucleotide sequence ID" value="NZ_BAAAPT010000002.1"/>
</dbReference>
<protein>
    <recommendedName>
        <fullName evidence="4">DUF3784 domain-containing protein</fullName>
    </recommendedName>
</protein>
<organism evidence="2 3">
    <name type="scientific">Microbacterium aquimaris</name>
    <dbReference type="NCBI Taxonomy" id="459816"/>
    <lineage>
        <taxon>Bacteria</taxon>
        <taxon>Bacillati</taxon>
        <taxon>Actinomycetota</taxon>
        <taxon>Actinomycetes</taxon>
        <taxon>Micrococcales</taxon>
        <taxon>Microbacteriaceae</taxon>
        <taxon>Microbacterium</taxon>
    </lineage>
</organism>
<name>A0ABU5N7V5_9MICO</name>
<keyword evidence="1" id="KW-0472">Membrane</keyword>
<dbReference type="Proteomes" id="UP001291912">
    <property type="component" value="Unassembled WGS sequence"/>
</dbReference>
<gene>
    <name evidence="2" type="ORF">R2Q92_09320</name>
</gene>
<evidence type="ECO:0008006" key="4">
    <source>
        <dbReference type="Google" id="ProtNLM"/>
    </source>
</evidence>
<dbReference type="EMBL" id="JAWJYN010000002">
    <property type="protein sequence ID" value="MDZ8162042.1"/>
    <property type="molecule type" value="Genomic_DNA"/>
</dbReference>
<keyword evidence="3" id="KW-1185">Reference proteome</keyword>
<keyword evidence="1" id="KW-0812">Transmembrane</keyword>
<evidence type="ECO:0000313" key="3">
    <source>
        <dbReference type="Proteomes" id="UP001291912"/>
    </source>
</evidence>
<comment type="caution">
    <text evidence="2">The sequence shown here is derived from an EMBL/GenBank/DDBJ whole genome shotgun (WGS) entry which is preliminary data.</text>
</comment>
<evidence type="ECO:0000256" key="1">
    <source>
        <dbReference type="SAM" id="Phobius"/>
    </source>
</evidence>
<feature type="transmembrane region" description="Helical" evidence="1">
    <location>
        <begin position="6"/>
        <end position="25"/>
    </location>
</feature>
<reference evidence="2 3" key="1">
    <citation type="submission" date="2023-10" db="EMBL/GenBank/DDBJ databases">
        <title>Microbacterium xanthum sp. nov., isolated from seaweed.</title>
        <authorList>
            <person name="Lee S.D."/>
        </authorList>
    </citation>
    <scope>NUCLEOTIDE SEQUENCE [LARGE SCALE GENOMIC DNA]</scope>
    <source>
        <strain evidence="2 3">KCTC 19124</strain>
    </source>
</reference>
<feature type="transmembrane region" description="Helical" evidence="1">
    <location>
        <begin position="77"/>
        <end position="98"/>
    </location>
</feature>